<evidence type="ECO:0000313" key="4">
    <source>
        <dbReference type="Proteomes" id="UP000185221"/>
    </source>
</evidence>
<dbReference type="Proteomes" id="UP000185221">
    <property type="component" value="Unassembled WGS sequence"/>
</dbReference>
<feature type="signal peptide" evidence="1">
    <location>
        <begin position="1"/>
        <end position="18"/>
    </location>
</feature>
<evidence type="ECO:0000313" key="3">
    <source>
        <dbReference type="EMBL" id="SIN95399.1"/>
    </source>
</evidence>
<evidence type="ECO:0000259" key="2">
    <source>
        <dbReference type="Pfam" id="PF18962"/>
    </source>
</evidence>
<name>A0A1N6FJG0_9BACT</name>
<dbReference type="NCBIfam" id="TIGR04183">
    <property type="entry name" value="Por_Secre_tail"/>
    <property type="match status" value="1"/>
</dbReference>
<dbReference type="RefSeq" id="WP_074225330.1">
    <property type="nucleotide sequence ID" value="NZ_FSRC01000002.1"/>
</dbReference>
<sequence length="695" mass="78242">MRKPIFCLFLLFTFRIHAQEIYSFDYSLTVNQSGTTLSSPFSGGINSAQIQTIDLDGDEIEEWVIWDINSRQLQVYKKSGDTFTHLPELSYFFPSDIAGFLILADFDFDGKKDLFTSTPLGIKAYKNTSIGSTIFWEVAQNFLKIDNSGNIQANNLDTPLIQDLDGDGDLDLVIFNFASGDYLEFYENTSMDRKGSPDIDGFAFPETHWGNFEFCGCGDIAFGATCSGIDLRTLSDENDRIQHAGGHSILYRDFDGDGVSDLVLGRDECSTLYFLPNQGDEENALFSNFTNELSTYGRLPEFPIFHAAQEINEELIISLNTNESAINYGIDFQQSLIKLDRNGQEMDGFLQDQMIDLGENSRPIYIGNKNAGSIFALSNQLINGQIISKQSIFELDEGSFQKLDVLNTPLDELELIDAQNILFNDIDGVHHNLVSGIRYINGIPSQSIYELNEDQSQFLPTEWEGYQPNRGDYLQFFHFEERDYLLVAAQNGSLDLYQMDFSKKTSMLVEDDFLGFEDNPANRNLTIAVDGKTLPDLYAVDQNGLLIKITNFMNSAARTDIQIKISEENHPTRLGRNTWIALVRPIFEGNPDLILGTRAGGLIYLKAEESPTPPNENEFQIRFFPNPSEGPIKILSNLPAKGRLVNALGQVLLENIEIKSNQELEIQGSFLTPGLYILQLEVDGKFTTSRKIWMK</sequence>
<dbReference type="SUPFAM" id="SSF69318">
    <property type="entry name" value="Integrin alpha N-terminal domain"/>
    <property type="match status" value="1"/>
</dbReference>
<protein>
    <submittedName>
        <fullName evidence="3">Por secretion system C-terminal sorting domain-containing protein</fullName>
    </submittedName>
</protein>
<keyword evidence="4" id="KW-1185">Reference proteome</keyword>
<feature type="chain" id="PRO_5009935939" evidence="1">
    <location>
        <begin position="19"/>
        <end position="695"/>
    </location>
</feature>
<dbReference type="InterPro" id="IPR026444">
    <property type="entry name" value="Secre_tail"/>
</dbReference>
<proteinExistence type="predicted"/>
<organism evidence="3 4">
    <name type="scientific">Algoriphagus halophilus</name>
    <dbReference type="NCBI Taxonomy" id="226505"/>
    <lineage>
        <taxon>Bacteria</taxon>
        <taxon>Pseudomonadati</taxon>
        <taxon>Bacteroidota</taxon>
        <taxon>Cytophagia</taxon>
        <taxon>Cytophagales</taxon>
        <taxon>Cyclobacteriaceae</taxon>
        <taxon>Algoriphagus</taxon>
    </lineage>
</organism>
<feature type="domain" description="Secretion system C-terminal sorting" evidence="2">
    <location>
        <begin position="624"/>
        <end position="692"/>
    </location>
</feature>
<reference evidence="4" key="1">
    <citation type="submission" date="2016-11" db="EMBL/GenBank/DDBJ databases">
        <authorList>
            <person name="Varghese N."/>
            <person name="Submissions S."/>
        </authorList>
    </citation>
    <scope>NUCLEOTIDE SEQUENCE [LARGE SCALE GENOMIC DNA]</scope>
    <source>
        <strain evidence="4">DSM 15292</strain>
    </source>
</reference>
<evidence type="ECO:0000256" key="1">
    <source>
        <dbReference type="SAM" id="SignalP"/>
    </source>
</evidence>
<dbReference type="AlphaFoldDB" id="A0A1N6FJG0"/>
<gene>
    <name evidence="3" type="ORF">SAMN05444394_2496</name>
</gene>
<dbReference type="EMBL" id="FSRC01000002">
    <property type="protein sequence ID" value="SIN95399.1"/>
    <property type="molecule type" value="Genomic_DNA"/>
</dbReference>
<dbReference type="InterPro" id="IPR028994">
    <property type="entry name" value="Integrin_alpha_N"/>
</dbReference>
<accession>A0A1N6FJG0</accession>
<dbReference type="Pfam" id="PF18962">
    <property type="entry name" value="Por_Secre_tail"/>
    <property type="match status" value="1"/>
</dbReference>
<dbReference type="OrthoDB" id="9816120at2"/>
<keyword evidence="1" id="KW-0732">Signal</keyword>
<dbReference type="STRING" id="226505.SAMN05444394_2496"/>